<feature type="region of interest" description="Disordered" evidence="6">
    <location>
        <begin position="223"/>
        <end position="262"/>
    </location>
</feature>
<evidence type="ECO:0000256" key="5">
    <source>
        <dbReference type="ARBA" id="ARBA00023163"/>
    </source>
</evidence>
<dbReference type="EMBL" id="JACGCM010000223">
    <property type="protein sequence ID" value="KAF6174988.1"/>
    <property type="molecule type" value="Genomic_DNA"/>
</dbReference>
<reference evidence="7 8" key="1">
    <citation type="journal article" date="2020" name="IScience">
        <title>Genome Sequencing of the Endangered Kingdonia uniflora (Circaeasteraceae, Ranunculales) Reveals Potential Mechanisms of Evolutionary Specialization.</title>
        <authorList>
            <person name="Sun Y."/>
            <person name="Deng T."/>
            <person name="Zhang A."/>
            <person name="Moore M.J."/>
            <person name="Landis J.B."/>
            <person name="Lin N."/>
            <person name="Zhang H."/>
            <person name="Zhang X."/>
            <person name="Huang J."/>
            <person name="Zhang X."/>
            <person name="Sun H."/>
            <person name="Wang H."/>
        </authorList>
    </citation>
    <scope>NUCLEOTIDE SEQUENCE [LARGE SCALE GENOMIC DNA]</scope>
    <source>
        <strain evidence="7">TB1705</strain>
        <tissue evidence="7">Leaf</tissue>
    </source>
</reference>
<gene>
    <name evidence="7" type="ORF">GIB67_026476</name>
</gene>
<name>A0A7J7P724_9MAGN</name>
<dbReference type="OrthoDB" id="1894851at2759"/>
<dbReference type="PANTHER" id="PTHR19376:SF51">
    <property type="entry name" value="DNA-DIRECTED RNA POLYMERASE V SUBUNIT 1"/>
    <property type="match status" value="1"/>
</dbReference>
<sequence>MTEKGEVALEILLEKASVKKSGDAWRIVMDSCLSIMHLIDTRRSVPYAIKQVQESLGISSAFDQAIQHLSTSIKSIKKDVLKEYLVLIANSITCTGNFLGFNSACYKALFRSLAVPVPFTEATLSCFEKAAEKCHLDSLSSTVASYSWGKHVAVGTGSRFELLWNTKEMGLEQEAGLDVYAFLELVSNEGESNAYLYEGFDDLEDVEDMELSLSPVNQDACSLGWGSSSGGRENENEVQSPWSQPKKSPSVPHPWDLSGGADRTENLVESHLGQPKETPSSGWGSSSGWDVIENQVKSQYNDGDQLSSDDQSFVLDNVLNYYPDKAAKMGNGVDYIMAVALLSGLNLGIEKSRAMAAGHGNTSPEDAITTPTHLNTFANINQNYSGERVQTLSNATGRGAQDVESQNDEVHTGIGEGHQLELMPIIELYEKTVGNKTSEEGKYVINYFLQTRFAKNREEKKLVEDWIKRKNQQPLAIRSNHHSTFNEHKRREDVIDDEMGEDDSTQLSVTEIMRLENVADGVAQVNDEPNPAQQEIKEAKYTLQQLQ</sequence>
<keyword evidence="5" id="KW-0804">Transcription</keyword>
<dbReference type="Proteomes" id="UP000541444">
    <property type="component" value="Unassembled WGS sequence"/>
</dbReference>
<keyword evidence="8" id="KW-1185">Reference proteome</keyword>
<accession>A0A7J7P724</accession>
<dbReference type="AlphaFoldDB" id="A0A7J7P724"/>
<protein>
    <recommendedName>
        <fullName evidence="1">DNA-directed RNA polymerase</fullName>
        <ecNumber evidence="1">2.7.7.6</ecNumber>
    </recommendedName>
</protein>
<evidence type="ECO:0000256" key="1">
    <source>
        <dbReference type="ARBA" id="ARBA00012418"/>
    </source>
</evidence>
<feature type="compositionally biased region" description="Low complexity" evidence="6">
    <location>
        <begin position="238"/>
        <end position="250"/>
    </location>
</feature>
<dbReference type="Gene3D" id="3.10.450.40">
    <property type="match status" value="1"/>
</dbReference>
<dbReference type="SUPFAM" id="SSF64484">
    <property type="entry name" value="beta and beta-prime subunits of DNA dependent RNA-polymerase"/>
    <property type="match status" value="1"/>
</dbReference>
<dbReference type="GO" id="GO:0000428">
    <property type="term" value="C:DNA-directed RNA polymerase complex"/>
    <property type="evidence" value="ECO:0007669"/>
    <property type="project" value="UniProtKB-KW"/>
</dbReference>
<evidence type="ECO:0000256" key="2">
    <source>
        <dbReference type="ARBA" id="ARBA00022478"/>
    </source>
</evidence>
<keyword evidence="4" id="KW-0548">Nucleotidyltransferase</keyword>
<evidence type="ECO:0000256" key="3">
    <source>
        <dbReference type="ARBA" id="ARBA00022679"/>
    </source>
</evidence>
<evidence type="ECO:0000313" key="7">
    <source>
        <dbReference type="EMBL" id="KAF6174988.1"/>
    </source>
</evidence>
<keyword evidence="2" id="KW-0240">DNA-directed RNA polymerase</keyword>
<dbReference type="InterPro" id="IPR045867">
    <property type="entry name" value="DNA-dir_RpoC_beta_prime"/>
</dbReference>
<comment type="caution">
    <text evidence="7">The sequence shown here is derived from an EMBL/GenBank/DDBJ whole genome shotgun (WGS) entry which is preliminary data.</text>
</comment>
<keyword evidence="3" id="KW-0808">Transferase</keyword>
<dbReference type="Pfam" id="PF11523">
    <property type="entry name" value="DUF3223"/>
    <property type="match status" value="1"/>
</dbReference>
<evidence type="ECO:0000256" key="6">
    <source>
        <dbReference type="SAM" id="MobiDB-lite"/>
    </source>
</evidence>
<dbReference type="GO" id="GO:0003899">
    <property type="term" value="F:DNA-directed RNA polymerase activity"/>
    <property type="evidence" value="ECO:0007669"/>
    <property type="project" value="UniProtKB-EC"/>
</dbReference>
<evidence type="ECO:0000256" key="4">
    <source>
        <dbReference type="ARBA" id="ARBA00022695"/>
    </source>
</evidence>
<dbReference type="PANTHER" id="PTHR19376">
    <property type="entry name" value="DNA-DIRECTED RNA POLYMERASE"/>
    <property type="match status" value="1"/>
</dbReference>
<organism evidence="7 8">
    <name type="scientific">Kingdonia uniflora</name>
    <dbReference type="NCBI Taxonomy" id="39325"/>
    <lineage>
        <taxon>Eukaryota</taxon>
        <taxon>Viridiplantae</taxon>
        <taxon>Streptophyta</taxon>
        <taxon>Embryophyta</taxon>
        <taxon>Tracheophyta</taxon>
        <taxon>Spermatophyta</taxon>
        <taxon>Magnoliopsida</taxon>
        <taxon>Ranunculales</taxon>
        <taxon>Circaeasteraceae</taxon>
        <taxon>Kingdonia</taxon>
    </lineage>
</organism>
<evidence type="ECO:0000313" key="8">
    <source>
        <dbReference type="Proteomes" id="UP000541444"/>
    </source>
</evidence>
<dbReference type="GO" id="GO:0006351">
    <property type="term" value="P:DNA-templated transcription"/>
    <property type="evidence" value="ECO:0007669"/>
    <property type="project" value="InterPro"/>
</dbReference>
<dbReference type="EC" id="2.7.7.6" evidence="1"/>
<proteinExistence type="predicted"/>